<comment type="caution">
    <text evidence="2">The sequence shown here is derived from an EMBL/GenBank/DDBJ whole genome shotgun (WGS) entry which is preliminary data.</text>
</comment>
<reference evidence="3" key="2">
    <citation type="journal article" date="2019" name="Int. J. Syst. Evol. Microbiol.">
        <title>The Global Catalogue of Microorganisms (GCM) 10K type strain sequencing project: providing services to taxonomists for standard genome sequencing and annotation.</title>
        <authorList>
            <consortium name="The Broad Institute Genomics Platform"/>
            <consortium name="The Broad Institute Genome Sequencing Center for Infectious Disease"/>
            <person name="Wu L."/>
            <person name="Ma J."/>
        </authorList>
    </citation>
    <scope>NUCLEOTIDE SEQUENCE [LARGE SCALE GENOMIC DNA]</scope>
    <source>
        <strain evidence="3">JCM 13006</strain>
    </source>
</reference>
<organism evidence="2 3">
    <name type="scientific">Kitasatospora terrestris</name>
    <dbReference type="NCBI Taxonomy" id="258051"/>
    <lineage>
        <taxon>Bacteria</taxon>
        <taxon>Bacillati</taxon>
        <taxon>Actinomycetota</taxon>
        <taxon>Actinomycetes</taxon>
        <taxon>Kitasatosporales</taxon>
        <taxon>Streptomycetaceae</taxon>
        <taxon>Kitasatospora</taxon>
    </lineage>
</organism>
<evidence type="ECO:0008006" key="4">
    <source>
        <dbReference type="Google" id="ProtNLM"/>
    </source>
</evidence>
<proteinExistence type="predicted"/>
<keyword evidence="3" id="KW-1185">Reference proteome</keyword>
<evidence type="ECO:0000313" key="2">
    <source>
        <dbReference type="EMBL" id="GAA4885802.1"/>
    </source>
</evidence>
<dbReference type="RefSeq" id="WP_345702118.1">
    <property type="nucleotide sequence ID" value="NZ_BAABIS010000001.1"/>
</dbReference>
<reference evidence="2" key="1">
    <citation type="journal article" date="2014" name="Int. J. Syst. Evol. Microbiol.">
        <title>Complete genome of a new Firmicutes species belonging to the dominant human colonic microbiota ('Ruminococcus bicirculans') reveals two chromosomes and a selective capacity to utilize plant glucans.</title>
        <authorList>
            <consortium name="NISC Comparative Sequencing Program"/>
            <person name="Wegmann U."/>
            <person name="Louis P."/>
            <person name="Goesmann A."/>
            <person name="Henrissat B."/>
            <person name="Duncan S.H."/>
            <person name="Flint H.J."/>
        </authorList>
    </citation>
    <scope>NUCLEOTIDE SEQUENCE</scope>
    <source>
        <strain evidence="2">JCM 13006</strain>
    </source>
</reference>
<name>A0ABP9F189_9ACTN</name>
<evidence type="ECO:0000313" key="3">
    <source>
        <dbReference type="Proteomes" id="UP001501752"/>
    </source>
</evidence>
<gene>
    <name evidence="1" type="ORF">GCM10023235_00280</name>
    <name evidence="2" type="ORF">GCM10023235_78630</name>
</gene>
<accession>A0ABP9F189</accession>
<dbReference type="EMBL" id="BAABIS010000001">
    <property type="protein sequence ID" value="GAA4885802.1"/>
    <property type="molecule type" value="Genomic_DNA"/>
</dbReference>
<evidence type="ECO:0000313" key="1">
    <source>
        <dbReference type="EMBL" id="GAA4830284.1"/>
    </source>
</evidence>
<protein>
    <recommendedName>
        <fullName evidence="4">HEAT repeat domain-containing protein</fullName>
    </recommendedName>
</protein>
<dbReference type="EMBL" id="BAABIS010000001">
    <property type="protein sequence ID" value="GAA4830284.1"/>
    <property type="molecule type" value="Genomic_DNA"/>
</dbReference>
<reference evidence="2" key="3">
    <citation type="submission" date="2023-12" db="EMBL/GenBank/DDBJ databases">
        <authorList>
            <person name="Sun Q."/>
            <person name="Inoue M."/>
        </authorList>
    </citation>
    <scope>NUCLEOTIDE SEQUENCE</scope>
    <source>
        <strain evidence="2">JCM 13006</strain>
    </source>
</reference>
<dbReference type="Proteomes" id="UP001501752">
    <property type="component" value="Unassembled WGS sequence"/>
</dbReference>
<sequence length="217" mass="23323">MLFEQLDRGLGKVVRSGAGGLADRIPAAADRLENIAHTPGPRRERAGALLTLADWGRDTAALLTDEDPAVRTCAALGTAGPSAVDHLLAALADPGAVDGWFDEPLPQMDGWFRFTVLDGLLERAESFERVLPAALALVPLCSQYTVDRDWGPLLALAFRESYMAEAGLTPPQSAFLTALVKHEPCWGTIANRDTWLRAAGLPADREELRVLVQTAGE</sequence>